<dbReference type="AlphaFoldDB" id="A0A0M3I684"/>
<dbReference type="Proteomes" id="UP000036681">
    <property type="component" value="Unplaced"/>
</dbReference>
<evidence type="ECO:0000313" key="1">
    <source>
        <dbReference type="Proteomes" id="UP000036681"/>
    </source>
</evidence>
<organism evidence="1 2">
    <name type="scientific">Ascaris lumbricoides</name>
    <name type="common">Giant roundworm</name>
    <dbReference type="NCBI Taxonomy" id="6252"/>
    <lineage>
        <taxon>Eukaryota</taxon>
        <taxon>Metazoa</taxon>
        <taxon>Ecdysozoa</taxon>
        <taxon>Nematoda</taxon>
        <taxon>Chromadorea</taxon>
        <taxon>Rhabditida</taxon>
        <taxon>Spirurina</taxon>
        <taxon>Ascaridomorpha</taxon>
        <taxon>Ascaridoidea</taxon>
        <taxon>Ascarididae</taxon>
        <taxon>Ascaris</taxon>
    </lineage>
</organism>
<proteinExistence type="predicted"/>
<dbReference type="WBParaSite" id="ALUE_0001252901-mRNA-1">
    <property type="protein sequence ID" value="ALUE_0001252901-mRNA-1"/>
    <property type="gene ID" value="ALUE_0001252901"/>
</dbReference>
<name>A0A0M3I684_ASCLU</name>
<protein>
    <submittedName>
        <fullName evidence="2">Ovule protein</fullName>
    </submittedName>
</protein>
<reference evidence="2" key="1">
    <citation type="submission" date="2017-02" db="UniProtKB">
        <authorList>
            <consortium name="WormBaseParasite"/>
        </authorList>
    </citation>
    <scope>IDENTIFICATION</scope>
</reference>
<keyword evidence="1" id="KW-1185">Reference proteome</keyword>
<evidence type="ECO:0000313" key="2">
    <source>
        <dbReference type="WBParaSite" id="ALUE_0001252901-mRNA-1"/>
    </source>
</evidence>
<accession>A0A0M3I684</accession>
<sequence length="103" mass="11756">MSQFIGKMMAEVTTLPGQSTMDIGKRQCFRRNNFIYICSLHGAGCSLLVRLYHIGVVRCEPIVLLCDYGQYCDHYAFMKVPNSPYCNIDMSDKARFFLSLPSK</sequence>